<dbReference type="CDD" id="cd16936">
    <property type="entry name" value="HATPase_RsbW-like"/>
    <property type="match status" value="1"/>
</dbReference>
<dbReference type="SUPFAM" id="SSF55874">
    <property type="entry name" value="ATPase domain of HSP90 chaperone/DNA topoisomerase II/histidine kinase"/>
    <property type="match status" value="1"/>
</dbReference>
<dbReference type="RefSeq" id="WP_160834787.1">
    <property type="nucleotide sequence ID" value="NZ_WMET01000001.1"/>
</dbReference>
<dbReference type="EMBL" id="WMET01000001">
    <property type="protein sequence ID" value="MYL18307.1"/>
    <property type="molecule type" value="Genomic_DNA"/>
</dbReference>
<organism evidence="2 3">
    <name type="scientific">Halobacillus litoralis</name>
    <dbReference type="NCBI Taxonomy" id="45668"/>
    <lineage>
        <taxon>Bacteria</taxon>
        <taxon>Bacillati</taxon>
        <taxon>Bacillota</taxon>
        <taxon>Bacilli</taxon>
        <taxon>Bacillales</taxon>
        <taxon>Bacillaceae</taxon>
        <taxon>Halobacillus</taxon>
    </lineage>
</organism>
<name>A0A845DW49_9BACI</name>
<accession>A0A845DW49</accession>
<evidence type="ECO:0000313" key="2">
    <source>
        <dbReference type="EMBL" id="MYL18307.1"/>
    </source>
</evidence>
<feature type="domain" description="Histidine kinase/HSP90-like ATPase" evidence="1">
    <location>
        <begin position="12"/>
        <end position="131"/>
    </location>
</feature>
<dbReference type="Gene3D" id="3.30.565.10">
    <property type="entry name" value="Histidine kinase-like ATPase, C-terminal domain"/>
    <property type="match status" value="1"/>
</dbReference>
<comment type="caution">
    <text evidence="2">The sequence shown here is derived from an EMBL/GenBank/DDBJ whole genome shotgun (WGS) entry which is preliminary data.</text>
</comment>
<dbReference type="InterPro" id="IPR003594">
    <property type="entry name" value="HATPase_dom"/>
</dbReference>
<evidence type="ECO:0000259" key="1">
    <source>
        <dbReference type="Pfam" id="PF13581"/>
    </source>
</evidence>
<dbReference type="Proteomes" id="UP000460949">
    <property type="component" value="Unassembled WGS sequence"/>
</dbReference>
<evidence type="ECO:0000313" key="3">
    <source>
        <dbReference type="Proteomes" id="UP000460949"/>
    </source>
</evidence>
<dbReference type="InterPro" id="IPR036890">
    <property type="entry name" value="HATPase_C_sf"/>
</dbReference>
<gene>
    <name evidence="2" type="ORF">GLW04_00305</name>
</gene>
<proteinExistence type="predicted"/>
<protein>
    <recommendedName>
        <fullName evidence="1">Histidine kinase/HSP90-like ATPase domain-containing protein</fullName>
    </recommendedName>
</protein>
<reference evidence="2 3" key="1">
    <citation type="submission" date="2019-11" db="EMBL/GenBank/DDBJ databases">
        <title>Genome sequences of 17 halophilic strains isolated from different environments.</title>
        <authorList>
            <person name="Furrow R.E."/>
        </authorList>
    </citation>
    <scope>NUCLEOTIDE SEQUENCE [LARGE SCALE GENOMIC DNA]</scope>
    <source>
        <strain evidence="2 3">22511_23_Filter</strain>
    </source>
</reference>
<dbReference type="Pfam" id="PF13581">
    <property type="entry name" value="HATPase_c_2"/>
    <property type="match status" value="1"/>
</dbReference>
<sequence>MKTSLEAQIRHPREMRTIRKRYHPYLAKYFGSDQLLVDASISEAVWNAWEHGHGQNRDYPILLKVNFLKHRLVVRVYDQGGGFDWRPYQLSSDVKHWFPKMDDLDESGRGIMLMLRVMDCLRYNDKGNECLLMKNYLQE</sequence>
<dbReference type="AlphaFoldDB" id="A0A845DW49"/>